<dbReference type="Proteomes" id="UP001153269">
    <property type="component" value="Unassembled WGS sequence"/>
</dbReference>
<gene>
    <name evidence="1" type="ORF">PLEPLA_LOCUS39753</name>
</gene>
<dbReference type="EMBL" id="CADEAL010004112">
    <property type="protein sequence ID" value="CAB1452014.1"/>
    <property type="molecule type" value="Genomic_DNA"/>
</dbReference>
<keyword evidence="2" id="KW-1185">Reference proteome</keyword>
<organism evidence="1 2">
    <name type="scientific">Pleuronectes platessa</name>
    <name type="common">European plaice</name>
    <dbReference type="NCBI Taxonomy" id="8262"/>
    <lineage>
        <taxon>Eukaryota</taxon>
        <taxon>Metazoa</taxon>
        <taxon>Chordata</taxon>
        <taxon>Craniata</taxon>
        <taxon>Vertebrata</taxon>
        <taxon>Euteleostomi</taxon>
        <taxon>Actinopterygii</taxon>
        <taxon>Neopterygii</taxon>
        <taxon>Teleostei</taxon>
        <taxon>Neoteleostei</taxon>
        <taxon>Acanthomorphata</taxon>
        <taxon>Carangaria</taxon>
        <taxon>Pleuronectiformes</taxon>
        <taxon>Pleuronectoidei</taxon>
        <taxon>Pleuronectidae</taxon>
        <taxon>Pleuronectes</taxon>
    </lineage>
</organism>
<reference evidence="1" key="1">
    <citation type="submission" date="2020-03" db="EMBL/GenBank/DDBJ databases">
        <authorList>
            <person name="Weist P."/>
        </authorList>
    </citation>
    <scope>NUCLEOTIDE SEQUENCE</scope>
</reference>
<protein>
    <submittedName>
        <fullName evidence="1">Uncharacterized protein</fullName>
    </submittedName>
</protein>
<proteinExistence type="predicted"/>
<dbReference type="AlphaFoldDB" id="A0A9N7VKT0"/>
<evidence type="ECO:0000313" key="1">
    <source>
        <dbReference type="EMBL" id="CAB1452014.1"/>
    </source>
</evidence>
<name>A0A9N7VKT0_PLEPL</name>
<evidence type="ECO:0000313" key="2">
    <source>
        <dbReference type="Proteomes" id="UP001153269"/>
    </source>
</evidence>
<accession>A0A9N7VKT0</accession>
<comment type="caution">
    <text evidence="1">The sequence shown here is derived from an EMBL/GenBank/DDBJ whole genome shotgun (WGS) entry which is preliminary data.</text>
</comment>
<sequence>MSGRSRRRGWGHIRVIAEGKLWAACRVRKVVVFVEGTRVLRTLILNWGLLVQCSLSDIGIRVPRPPVGIERRVIEALTGSSSYETQCQAGHGSLFQGPRQAQQMGGILSSTTARNQMKKVL</sequence>